<reference evidence="1 2" key="1">
    <citation type="submission" date="2015-09" db="EMBL/GenBank/DDBJ databases">
        <title>Trachymyrmex zeteki WGS genome.</title>
        <authorList>
            <person name="Nygaard S."/>
            <person name="Hu H."/>
            <person name="Boomsma J."/>
            <person name="Zhang G."/>
        </authorList>
    </citation>
    <scope>NUCLEOTIDE SEQUENCE [LARGE SCALE GENOMIC DNA]</scope>
    <source>
        <strain evidence="1">Tzet28-1</strain>
        <tissue evidence="1">Whole body</tissue>
    </source>
</reference>
<sequence length="217" mass="24362">MRTRSVTFLRRLRDPAAAAERRSRERRRTECRFGRLTFRPVRNPLSSLRVCAASGRYAGSPVGWLVSRSVGCSVGCWLVRSFGHPLTCVRTRARISRECVFYVCARACVCQFENLKRDVRECCLRIAKRKKGKKRGAPSQIGRIRILLSFHEGFTCDLAIVVVVVGVENDGTACRNMAREAPPAPSRKPCRLTSSCVSNEKTVVENRACSRLNALID</sequence>
<dbReference type="EMBL" id="KQ982769">
    <property type="protein sequence ID" value="KYQ50894.1"/>
    <property type="molecule type" value="Genomic_DNA"/>
</dbReference>
<gene>
    <name evidence="1" type="ORF">ALC60_10033</name>
</gene>
<keyword evidence="2" id="KW-1185">Reference proteome</keyword>
<evidence type="ECO:0000313" key="1">
    <source>
        <dbReference type="EMBL" id="KYQ50894.1"/>
    </source>
</evidence>
<evidence type="ECO:0000313" key="2">
    <source>
        <dbReference type="Proteomes" id="UP000075809"/>
    </source>
</evidence>
<accession>A0A151WSR7</accession>
<dbReference type="Proteomes" id="UP000075809">
    <property type="component" value="Unassembled WGS sequence"/>
</dbReference>
<protein>
    <submittedName>
        <fullName evidence="1">Uncharacterized protein</fullName>
    </submittedName>
</protein>
<organism evidence="1 2">
    <name type="scientific">Mycetomoellerius zeteki</name>
    <dbReference type="NCBI Taxonomy" id="64791"/>
    <lineage>
        <taxon>Eukaryota</taxon>
        <taxon>Metazoa</taxon>
        <taxon>Ecdysozoa</taxon>
        <taxon>Arthropoda</taxon>
        <taxon>Hexapoda</taxon>
        <taxon>Insecta</taxon>
        <taxon>Pterygota</taxon>
        <taxon>Neoptera</taxon>
        <taxon>Endopterygota</taxon>
        <taxon>Hymenoptera</taxon>
        <taxon>Apocrita</taxon>
        <taxon>Aculeata</taxon>
        <taxon>Formicoidea</taxon>
        <taxon>Formicidae</taxon>
        <taxon>Myrmicinae</taxon>
        <taxon>Mycetomoellerius</taxon>
    </lineage>
</organism>
<name>A0A151WSR7_9HYME</name>
<dbReference type="AlphaFoldDB" id="A0A151WSR7"/>
<proteinExistence type="predicted"/>